<dbReference type="AlphaFoldDB" id="A0A0A9E2B1"/>
<proteinExistence type="predicted"/>
<sequence length="84" mass="9774">MFIWCQQNSEQQSCNRCKPIKQSIMQYIAVSCTNIQQCQCYSCQFRLIHLNNLNVTCIVSCQSKPFPAIRCHMNSRISIKKTIP</sequence>
<protein>
    <submittedName>
        <fullName evidence="1">Uncharacterized protein</fullName>
    </submittedName>
</protein>
<evidence type="ECO:0000313" key="1">
    <source>
        <dbReference type="EMBL" id="JAD94181.1"/>
    </source>
</evidence>
<reference evidence="1" key="2">
    <citation type="journal article" date="2015" name="Data Brief">
        <title>Shoot transcriptome of the giant reed, Arundo donax.</title>
        <authorList>
            <person name="Barrero R.A."/>
            <person name="Guerrero F.D."/>
            <person name="Moolhuijzen P."/>
            <person name="Goolsby J.A."/>
            <person name="Tidwell J."/>
            <person name="Bellgard S.E."/>
            <person name="Bellgard M.I."/>
        </authorList>
    </citation>
    <scope>NUCLEOTIDE SEQUENCE</scope>
    <source>
        <tissue evidence="1">Shoot tissue taken approximately 20 cm above the soil surface</tissue>
    </source>
</reference>
<reference evidence="1" key="1">
    <citation type="submission" date="2014-09" db="EMBL/GenBank/DDBJ databases">
        <authorList>
            <person name="Magalhaes I.L.F."/>
            <person name="Oliveira U."/>
            <person name="Santos F.R."/>
            <person name="Vidigal T.H.D.A."/>
            <person name="Brescovit A.D."/>
            <person name="Santos A.J."/>
        </authorList>
    </citation>
    <scope>NUCLEOTIDE SEQUENCE</scope>
    <source>
        <tissue evidence="1">Shoot tissue taken approximately 20 cm above the soil surface</tissue>
    </source>
</reference>
<dbReference type="EMBL" id="GBRH01203714">
    <property type="protein sequence ID" value="JAD94181.1"/>
    <property type="molecule type" value="Transcribed_RNA"/>
</dbReference>
<accession>A0A0A9E2B1</accession>
<name>A0A0A9E2B1_ARUDO</name>
<organism evidence="1">
    <name type="scientific">Arundo donax</name>
    <name type="common">Giant reed</name>
    <name type="synonym">Donax arundinaceus</name>
    <dbReference type="NCBI Taxonomy" id="35708"/>
    <lineage>
        <taxon>Eukaryota</taxon>
        <taxon>Viridiplantae</taxon>
        <taxon>Streptophyta</taxon>
        <taxon>Embryophyta</taxon>
        <taxon>Tracheophyta</taxon>
        <taxon>Spermatophyta</taxon>
        <taxon>Magnoliopsida</taxon>
        <taxon>Liliopsida</taxon>
        <taxon>Poales</taxon>
        <taxon>Poaceae</taxon>
        <taxon>PACMAD clade</taxon>
        <taxon>Arundinoideae</taxon>
        <taxon>Arundineae</taxon>
        <taxon>Arundo</taxon>
    </lineage>
</organism>